<dbReference type="Pfam" id="PF13391">
    <property type="entry name" value="HNH_2"/>
    <property type="match status" value="1"/>
</dbReference>
<dbReference type="RefSeq" id="XP_022584738.1">
    <property type="nucleotide sequence ID" value="XM_022721060.1"/>
</dbReference>
<keyword evidence="4" id="KW-1185">Reference proteome</keyword>
<feature type="domain" description="HNH nuclease" evidence="2">
    <location>
        <begin position="87"/>
        <end position="165"/>
    </location>
</feature>
<feature type="compositionally biased region" description="Low complexity" evidence="1">
    <location>
        <begin position="15"/>
        <end position="27"/>
    </location>
</feature>
<proteinExistence type="predicted"/>
<dbReference type="AlphaFoldDB" id="A0A1L9SSP2"/>
<reference evidence="4" key="1">
    <citation type="journal article" date="2017" name="Genome Biol.">
        <title>Comparative genomics reveals high biological diversity and specific adaptations in the industrially and medically important fungal genus Aspergillus.</title>
        <authorList>
            <person name="de Vries R.P."/>
            <person name="Riley R."/>
            <person name="Wiebenga A."/>
            <person name="Aguilar-Osorio G."/>
            <person name="Amillis S."/>
            <person name="Uchima C.A."/>
            <person name="Anderluh G."/>
            <person name="Asadollahi M."/>
            <person name="Askin M."/>
            <person name="Barry K."/>
            <person name="Battaglia E."/>
            <person name="Bayram O."/>
            <person name="Benocci T."/>
            <person name="Braus-Stromeyer S.A."/>
            <person name="Caldana C."/>
            <person name="Canovas D."/>
            <person name="Cerqueira G.C."/>
            <person name="Chen F."/>
            <person name="Chen W."/>
            <person name="Choi C."/>
            <person name="Clum A."/>
            <person name="Dos Santos R.A."/>
            <person name="Damasio A.R."/>
            <person name="Diallinas G."/>
            <person name="Emri T."/>
            <person name="Fekete E."/>
            <person name="Flipphi M."/>
            <person name="Freyberg S."/>
            <person name="Gallo A."/>
            <person name="Gournas C."/>
            <person name="Habgood R."/>
            <person name="Hainaut M."/>
            <person name="Harispe M.L."/>
            <person name="Henrissat B."/>
            <person name="Hilden K.S."/>
            <person name="Hope R."/>
            <person name="Hossain A."/>
            <person name="Karabika E."/>
            <person name="Karaffa L."/>
            <person name="Karanyi Z."/>
            <person name="Krasevec N."/>
            <person name="Kuo A."/>
            <person name="Kusch H."/>
            <person name="LaButti K."/>
            <person name="Lagendijk E.L."/>
            <person name="Lapidus A."/>
            <person name="Levasseur A."/>
            <person name="Lindquist E."/>
            <person name="Lipzen A."/>
            <person name="Logrieco A.F."/>
            <person name="MacCabe A."/>
            <person name="Maekelae M.R."/>
            <person name="Malavazi I."/>
            <person name="Melin P."/>
            <person name="Meyer V."/>
            <person name="Mielnichuk N."/>
            <person name="Miskei M."/>
            <person name="Molnar A.P."/>
            <person name="Mule G."/>
            <person name="Ngan C.Y."/>
            <person name="Orejas M."/>
            <person name="Orosz E."/>
            <person name="Ouedraogo J.P."/>
            <person name="Overkamp K.M."/>
            <person name="Park H.-S."/>
            <person name="Perrone G."/>
            <person name="Piumi F."/>
            <person name="Punt P.J."/>
            <person name="Ram A.F."/>
            <person name="Ramon A."/>
            <person name="Rauscher S."/>
            <person name="Record E."/>
            <person name="Riano-Pachon D.M."/>
            <person name="Robert V."/>
            <person name="Roehrig J."/>
            <person name="Ruller R."/>
            <person name="Salamov A."/>
            <person name="Salih N.S."/>
            <person name="Samson R.A."/>
            <person name="Sandor E."/>
            <person name="Sanguinetti M."/>
            <person name="Schuetze T."/>
            <person name="Sepcic K."/>
            <person name="Shelest E."/>
            <person name="Sherlock G."/>
            <person name="Sophianopoulou V."/>
            <person name="Squina F.M."/>
            <person name="Sun H."/>
            <person name="Susca A."/>
            <person name="Todd R.B."/>
            <person name="Tsang A."/>
            <person name="Unkles S.E."/>
            <person name="van de Wiele N."/>
            <person name="van Rossen-Uffink D."/>
            <person name="Oliveira J.V."/>
            <person name="Vesth T.C."/>
            <person name="Visser J."/>
            <person name="Yu J.-H."/>
            <person name="Zhou M."/>
            <person name="Andersen M.R."/>
            <person name="Archer D.B."/>
            <person name="Baker S.E."/>
            <person name="Benoit I."/>
            <person name="Brakhage A.A."/>
            <person name="Braus G.H."/>
            <person name="Fischer R."/>
            <person name="Frisvad J.C."/>
            <person name="Goldman G.H."/>
            <person name="Houbraken J."/>
            <person name="Oakley B."/>
            <person name="Pocsi I."/>
            <person name="Scazzocchio C."/>
            <person name="Seiboth B."/>
            <person name="vanKuyk P.A."/>
            <person name="Wortman J."/>
            <person name="Dyer P.S."/>
            <person name="Grigoriev I.V."/>
        </authorList>
    </citation>
    <scope>NUCLEOTIDE SEQUENCE [LARGE SCALE GENOMIC DNA]</scope>
    <source>
        <strain evidence="4">CBS 506.65</strain>
    </source>
</reference>
<dbReference type="VEuPathDB" id="FungiDB:ASPZODRAFT_1133523"/>
<accession>A0A1L9SSP2</accession>
<dbReference type="OrthoDB" id="5416097at2759"/>
<dbReference type="GeneID" id="34607525"/>
<sequence>MWLPTSGIGSKFRTSRSGSGSAQSSPGKNPSAPQTPKAGASTSATRMESSPSMPARKKRKIDTSDLSSSPRRGEDAGSDCHARDRVCILTKATQPLEAAHIFPSHLCNNSSDSQLSFIMLLGIFWSGETVDKWTRHNEAVLKSVANRLLLCPSCHSYWDRGLFGLLPVSVAPDTKSITVKFYWLGGDKDLPATGSTELLGGDDNFILPPIAMPSDLREGGHRQINTSKLPDVPPNLALFDNETENIISSGETITITTPDPDSLPLPSEDLLSLQWTLHRLAALCAAAGWQPSDEDDDENNNDSASDQEAFIQTPLSEELQDVSRMTEGKMVYMEERLGVRGENSNMSGSTN</sequence>
<evidence type="ECO:0000259" key="2">
    <source>
        <dbReference type="Pfam" id="PF13391"/>
    </source>
</evidence>
<feature type="region of interest" description="Disordered" evidence="1">
    <location>
        <begin position="1"/>
        <end position="78"/>
    </location>
</feature>
<protein>
    <recommendedName>
        <fullName evidence="2">HNH nuclease domain-containing protein</fullName>
    </recommendedName>
</protein>
<evidence type="ECO:0000313" key="3">
    <source>
        <dbReference type="EMBL" id="OJJ50228.1"/>
    </source>
</evidence>
<dbReference type="Proteomes" id="UP000184188">
    <property type="component" value="Unassembled WGS sequence"/>
</dbReference>
<dbReference type="InterPro" id="IPR003615">
    <property type="entry name" value="HNH_nuc"/>
</dbReference>
<dbReference type="EMBL" id="KV878337">
    <property type="protein sequence ID" value="OJJ50228.1"/>
    <property type="molecule type" value="Genomic_DNA"/>
</dbReference>
<organism evidence="3 4">
    <name type="scientific">Penicilliopsis zonata CBS 506.65</name>
    <dbReference type="NCBI Taxonomy" id="1073090"/>
    <lineage>
        <taxon>Eukaryota</taxon>
        <taxon>Fungi</taxon>
        <taxon>Dikarya</taxon>
        <taxon>Ascomycota</taxon>
        <taxon>Pezizomycotina</taxon>
        <taxon>Eurotiomycetes</taxon>
        <taxon>Eurotiomycetidae</taxon>
        <taxon>Eurotiales</taxon>
        <taxon>Aspergillaceae</taxon>
        <taxon>Penicilliopsis</taxon>
    </lineage>
</organism>
<name>A0A1L9SSP2_9EURO</name>
<feature type="compositionally biased region" description="Polar residues" evidence="1">
    <location>
        <begin position="40"/>
        <end position="52"/>
    </location>
</feature>
<gene>
    <name evidence="3" type="ORF">ASPZODRAFT_1133523</name>
</gene>
<evidence type="ECO:0000313" key="4">
    <source>
        <dbReference type="Proteomes" id="UP000184188"/>
    </source>
</evidence>
<evidence type="ECO:0000256" key="1">
    <source>
        <dbReference type="SAM" id="MobiDB-lite"/>
    </source>
</evidence>